<dbReference type="GO" id="GO:0010309">
    <property type="term" value="F:acireductone dioxygenase [iron(II)-requiring] activity"/>
    <property type="evidence" value="ECO:0007669"/>
    <property type="project" value="UniProtKB-UniRule"/>
</dbReference>
<dbReference type="PANTHER" id="PTHR23418">
    <property type="entry name" value="ACIREDUCTONE DIOXYGENASE"/>
    <property type="match status" value="1"/>
</dbReference>
<feature type="binding site" evidence="9">
    <location>
        <position position="97"/>
    </location>
    <ligand>
        <name>Ni(2+)</name>
        <dbReference type="ChEBI" id="CHEBI:49786"/>
    </ligand>
</feature>
<comment type="similarity">
    <text evidence="9">Belongs to the acireductone dioxygenase (ARD) family.</text>
</comment>
<comment type="pathway">
    <text evidence="9">Amino-acid biosynthesis; L-methionine biosynthesis via salvage pathway; L-methionine from S-methyl-5-thio-alpha-D-ribose 1-phosphate: step 5/6.</text>
</comment>
<evidence type="ECO:0000313" key="10">
    <source>
        <dbReference type="EMBL" id="AUX27399.1"/>
    </source>
</evidence>
<evidence type="ECO:0000256" key="5">
    <source>
        <dbReference type="ARBA" id="ARBA00022964"/>
    </source>
</evidence>
<dbReference type="CDD" id="cd02232">
    <property type="entry name" value="cupin_ARD"/>
    <property type="match status" value="1"/>
</dbReference>
<comment type="cofactor">
    <cofactor evidence="9">
        <name>Fe(2+)</name>
        <dbReference type="ChEBI" id="CHEBI:29033"/>
    </cofactor>
    <text evidence="9">Binds 1 Fe(2+) cation per monomer.</text>
</comment>
<feature type="binding site" evidence="9">
    <location>
        <position position="141"/>
    </location>
    <ligand>
        <name>Fe(2+)</name>
        <dbReference type="ChEBI" id="CHEBI:29033"/>
    </ligand>
</feature>
<dbReference type="PANTHER" id="PTHR23418:SF0">
    <property type="entry name" value="ACIREDUCTONE DIOXYGENASE"/>
    <property type="match status" value="1"/>
</dbReference>
<name>A0A4P2QCM1_SORCE</name>
<evidence type="ECO:0000256" key="6">
    <source>
        <dbReference type="ARBA" id="ARBA00023002"/>
    </source>
</evidence>
<evidence type="ECO:0000313" key="11">
    <source>
        <dbReference type="Proteomes" id="UP000295781"/>
    </source>
</evidence>
<comment type="cofactor">
    <cofactor evidence="9">
        <name>Ni(2+)</name>
        <dbReference type="ChEBI" id="CHEBI:49786"/>
    </cofactor>
    <text evidence="9">Binds 1 nickel ion per monomer.</text>
</comment>
<dbReference type="GO" id="GO:0019509">
    <property type="term" value="P:L-methionine salvage from methylthioadenosine"/>
    <property type="evidence" value="ECO:0007669"/>
    <property type="project" value="UniProtKB-UniRule"/>
</dbReference>
<comment type="subunit">
    <text evidence="9">Monomer.</text>
</comment>
<dbReference type="OrthoDB" id="9795636at2"/>
<dbReference type="AlphaFoldDB" id="A0A4P2QCM1"/>
<dbReference type="Pfam" id="PF03079">
    <property type="entry name" value="ARD"/>
    <property type="match status" value="1"/>
</dbReference>
<dbReference type="EC" id="1.13.11.53" evidence="9"/>
<dbReference type="UniPathway" id="UPA00904">
    <property type="reaction ID" value="UER00878"/>
</dbReference>
<dbReference type="RefSeq" id="WP_129355633.1">
    <property type="nucleotide sequence ID" value="NZ_CP012670.1"/>
</dbReference>
<evidence type="ECO:0000256" key="2">
    <source>
        <dbReference type="ARBA" id="ARBA00022596"/>
    </source>
</evidence>
<feature type="site" description="May play a role in transmitting local conformational changes" evidence="9">
    <location>
        <position position="102"/>
    </location>
</feature>
<accession>A0A4P2QCM1</accession>
<comment type="catalytic activity">
    <reaction evidence="9">
        <text>1,2-dihydroxy-5-(methylsulfanyl)pent-1-en-3-one + O2 = 3-(methylsulfanyl)propanoate + CO + formate + 2 H(+)</text>
        <dbReference type="Rhea" id="RHEA:14161"/>
        <dbReference type="ChEBI" id="CHEBI:15378"/>
        <dbReference type="ChEBI" id="CHEBI:15379"/>
        <dbReference type="ChEBI" id="CHEBI:15740"/>
        <dbReference type="ChEBI" id="CHEBI:17245"/>
        <dbReference type="ChEBI" id="CHEBI:49016"/>
        <dbReference type="ChEBI" id="CHEBI:49252"/>
        <dbReference type="EC" id="1.13.11.53"/>
    </reaction>
</comment>
<evidence type="ECO:0000256" key="1">
    <source>
        <dbReference type="ARBA" id="ARBA00000428"/>
    </source>
</evidence>
<organism evidence="10 11">
    <name type="scientific">Sorangium cellulosum</name>
    <name type="common">Polyangium cellulosum</name>
    <dbReference type="NCBI Taxonomy" id="56"/>
    <lineage>
        <taxon>Bacteria</taxon>
        <taxon>Pseudomonadati</taxon>
        <taxon>Myxococcota</taxon>
        <taxon>Polyangia</taxon>
        <taxon>Polyangiales</taxon>
        <taxon>Polyangiaceae</taxon>
        <taxon>Sorangium</taxon>
    </lineage>
</organism>
<reference evidence="10 11" key="1">
    <citation type="submission" date="2015-09" db="EMBL/GenBank/DDBJ databases">
        <title>Sorangium comparison.</title>
        <authorList>
            <person name="Zaburannyi N."/>
            <person name="Bunk B."/>
            <person name="Overmann J."/>
            <person name="Mueller R."/>
        </authorList>
    </citation>
    <scope>NUCLEOTIDE SEQUENCE [LARGE SCALE GENOMIC DNA]</scope>
    <source>
        <strain evidence="10 11">So ceGT47</strain>
    </source>
</reference>
<comment type="function">
    <text evidence="9">Catalyzes 2 different reactions between oxygene and the acireductone 1,2-dihydroxy-3-keto-5-methylthiopentene (DHK-MTPene) depending upon the metal bound in the active site. Fe-containing acireductone dioxygenase (Fe-ARD) produces formate and 2-keto-4-methylthiobutyrate (KMTB), the alpha-ketoacid precursor of methionine in the methionine recycle pathway. Ni-containing acireductone dioxygenase (Ni-ARD) produces methylthiopropionate, carbon monoxide and formate, and does not lie on the methionine recycle pathway.</text>
</comment>
<comment type="catalytic activity">
    <reaction evidence="1 9">
        <text>1,2-dihydroxy-5-(methylsulfanyl)pent-1-en-3-one + O2 = 4-methylsulfanyl-2-oxobutanoate + formate + 2 H(+)</text>
        <dbReference type="Rhea" id="RHEA:24504"/>
        <dbReference type="ChEBI" id="CHEBI:15378"/>
        <dbReference type="ChEBI" id="CHEBI:15379"/>
        <dbReference type="ChEBI" id="CHEBI:15740"/>
        <dbReference type="ChEBI" id="CHEBI:16723"/>
        <dbReference type="ChEBI" id="CHEBI:49252"/>
        <dbReference type="EC" id="1.13.11.54"/>
    </reaction>
</comment>
<dbReference type="GO" id="GO:0016151">
    <property type="term" value="F:nickel cation binding"/>
    <property type="evidence" value="ECO:0007669"/>
    <property type="project" value="UniProtKB-UniRule"/>
</dbReference>
<dbReference type="InterPro" id="IPR004313">
    <property type="entry name" value="ARD"/>
</dbReference>
<dbReference type="InterPro" id="IPR023956">
    <property type="entry name" value="ARD_bac"/>
</dbReference>
<dbReference type="GO" id="GO:0005506">
    <property type="term" value="F:iron ion binding"/>
    <property type="evidence" value="ECO:0007669"/>
    <property type="project" value="UniProtKB-UniRule"/>
</dbReference>
<feature type="site" description="Important to generate the dianion" evidence="9">
    <location>
        <position position="105"/>
    </location>
</feature>
<proteinExistence type="inferred from homology"/>
<keyword evidence="4 9" id="KW-0479">Metal-binding</keyword>
<gene>
    <name evidence="9" type="primary">mtnD</name>
    <name evidence="10" type="ORF">SOCEGT47_079880</name>
</gene>
<keyword evidence="2 9" id="KW-0533">Nickel</keyword>
<feature type="binding site" evidence="9">
    <location>
        <position position="97"/>
    </location>
    <ligand>
        <name>Fe(2+)</name>
        <dbReference type="ChEBI" id="CHEBI:29033"/>
    </ligand>
</feature>
<dbReference type="GO" id="GO:0019284">
    <property type="term" value="P:L-methionine salvage from S-adenosylmethionine"/>
    <property type="evidence" value="ECO:0007669"/>
    <property type="project" value="InterPro"/>
</dbReference>
<feature type="binding site" evidence="9">
    <location>
        <position position="103"/>
    </location>
    <ligand>
        <name>Ni(2+)</name>
        <dbReference type="ChEBI" id="CHEBI:49786"/>
    </ligand>
</feature>
<keyword evidence="7 9" id="KW-0408">Iron</keyword>
<keyword evidence="6 9" id="KW-0560">Oxidoreductase</keyword>
<evidence type="ECO:0000256" key="8">
    <source>
        <dbReference type="ARBA" id="ARBA00023167"/>
    </source>
</evidence>
<dbReference type="InterPro" id="IPR011051">
    <property type="entry name" value="RmlC_Cupin_sf"/>
</dbReference>
<dbReference type="Proteomes" id="UP000295781">
    <property type="component" value="Chromosome"/>
</dbReference>
<feature type="binding site" evidence="9">
    <location>
        <position position="99"/>
    </location>
    <ligand>
        <name>Ni(2+)</name>
        <dbReference type="ChEBI" id="CHEBI:49786"/>
    </ligand>
</feature>
<feature type="binding site" evidence="9">
    <location>
        <position position="141"/>
    </location>
    <ligand>
        <name>Ni(2+)</name>
        <dbReference type="ChEBI" id="CHEBI:49786"/>
    </ligand>
</feature>
<keyword evidence="5 9" id="KW-0223">Dioxygenase</keyword>
<feature type="site" description="May play a role in metal incorporation in vivo" evidence="9">
    <location>
        <position position="96"/>
    </location>
</feature>
<feature type="binding site" evidence="9">
    <location>
        <position position="103"/>
    </location>
    <ligand>
        <name>Fe(2+)</name>
        <dbReference type="ChEBI" id="CHEBI:29033"/>
    </ligand>
</feature>
<dbReference type="Gene3D" id="2.60.120.10">
    <property type="entry name" value="Jelly Rolls"/>
    <property type="match status" value="1"/>
</dbReference>
<keyword evidence="3 9" id="KW-0028">Amino-acid biosynthesis</keyword>
<evidence type="ECO:0000256" key="4">
    <source>
        <dbReference type="ARBA" id="ARBA00022723"/>
    </source>
</evidence>
<dbReference type="EC" id="1.13.11.54" evidence="9"/>
<dbReference type="InterPro" id="IPR014710">
    <property type="entry name" value="RmlC-like_jellyroll"/>
</dbReference>
<keyword evidence="8 9" id="KW-0486">Methionine biosynthesis</keyword>
<dbReference type="EMBL" id="CP012670">
    <property type="protein sequence ID" value="AUX27399.1"/>
    <property type="molecule type" value="Genomic_DNA"/>
</dbReference>
<dbReference type="GO" id="GO:0010308">
    <property type="term" value="F:acireductone dioxygenase (Ni2+-requiring) activity"/>
    <property type="evidence" value="ECO:0007669"/>
    <property type="project" value="UniProtKB-UniRule"/>
</dbReference>
<dbReference type="SUPFAM" id="SSF51182">
    <property type="entry name" value="RmlC-like cupins"/>
    <property type="match status" value="1"/>
</dbReference>
<sequence>MSHLIIYAEDQPSRPLGEYTALDDIRRELGVICVHFERVDASIPLQEGAGQDEVLAAYRDVVEAEREAHGYEIVDVVRMKPDAPGAEQARKKFLAEHTHAEDESRLFVEGGGCFYLHAAGRVFQVVCARGDLVRVPAEMRHWFDMGPRPLFAAIRFFERPDGWVGSFTGSDIADRFPRYAP</sequence>
<evidence type="ECO:0000256" key="7">
    <source>
        <dbReference type="ARBA" id="ARBA00023004"/>
    </source>
</evidence>
<evidence type="ECO:0000256" key="9">
    <source>
        <dbReference type="HAMAP-Rule" id="MF_01682"/>
    </source>
</evidence>
<feature type="binding site" evidence="9">
    <location>
        <position position="99"/>
    </location>
    <ligand>
        <name>Fe(2+)</name>
        <dbReference type="ChEBI" id="CHEBI:29033"/>
    </ligand>
</feature>
<protein>
    <recommendedName>
        <fullName evidence="9">Acireductone dioxygenase</fullName>
    </recommendedName>
    <alternativeName>
        <fullName evidence="9">1,2-dihydroxy-3-keto-5-methylthiopentene dioxygenase</fullName>
        <shortName evidence="9">DHK-MTPene dioxygenase</shortName>
    </alternativeName>
    <alternativeName>
        <fullName evidence="9">Acireductone dioxygenase (Fe(2+)-requiring)</fullName>
        <shortName evidence="9">ARD'</shortName>
        <shortName evidence="9">Fe-ARD</shortName>
        <ecNumber evidence="9">1.13.11.54</ecNumber>
    </alternativeName>
    <alternativeName>
        <fullName evidence="9">Acireductone dioxygenase (Ni(2+)-requiring)</fullName>
        <shortName evidence="9">ARD</shortName>
        <shortName evidence="9">Ni-ARD</shortName>
        <ecNumber evidence="9">1.13.11.53</ecNumber>
    </alternativeName>
</protein>
<evidence type="ECO:0000256" key="3">
    <source>
        <dbReference type="ARBA" id="ARBA00022605"/>
    </source>
</evidence>
<dbReference type="HAMAP" id="MF_01682">
    <property type="entry name" value="Salvage_MtnD"/>
    <property type="match status" value="1"/>
</dbReference>